<reference evidence="1 2" key="1">
    <citation type="submission" date="2015-11" db="EMBL/GenBank/DDBJ databases">
        <title>Genomic analysis of 38 Legionella species identifies large and diverse effector repertoires.</title>
        <authorList>
            <person name="Burstein D."/>
            <person name="Amaro F."/>
            <person name="Zusman T."/>
            <person name="Lifshitz Z."/>
            <person name="Cohen O."/>
            <person name="Gilbert J.A."/>
            <person name="Pupko T."/>
            <person name="Shuman H.A."/>
            <person name="Segal G."/>
        </authorList>
    </citation>
    <scope>NUCLEOTIDE SEQUENCE [LARGE SCALE GENOMIC DNA]</scope>
    <source>
        <strain evidence="1 2">WA-270A-C2</strain>
    </source>
</reference>
<evidence type="ECO:0000313" key="2">
    <source>
        <dbReference type="Proteomes" id="UP000054608"/>
    </source>
</evidence>
<organism evidence="1 2">
    <name type="scientific">Legionella rubrilucens</name>
    <dbReference type="NCBI Taxonomy" id="458"/>
    <lineage>
        <taxon>Bacteria</taxon>
        <taxon>Pseudomonadati</taxon>
        <taxon>Pseudomonadota</taxon>
        <taxon>Gammaproteobacteria</taxon>
        <taxon>Legionellales</taxon>
        <taxon>Legionellaceae</taxon>
        <taxon>Legionella</taxon>
    </lineage>
</organism>
<proteinExistence type="predicted"/>
<accession>A0A0W0XWW8</accession>
<sequence length="353" mass="40742">MLEKFEKKDNKKTGMNQTYSGYIKLGQIIILSKNWVKNKQAFLEAPCEASFHSIYSIAKIIDDEHPLPFMMPEVYFEKEYSSNSYETWEELYLKDDVFISLDNLKGNKYIAYSLETVFLANKYKGFLRTTLHFDDVRGTEMSERDQERFLSQLKRRYPEYYQEYVNVQPDKAEISLDTIDKEKLTVILDAVEVMLVLSCHKGGLTSNFLPGGLTDALSSYGYQLLIQVLSDTLSSDEKKGLDYLWVKNIQTKSERTVADLINSALHGSCTTTLGLYWLGLLKALRPQLSLTIDEKFVDKIYHDLVQDKTTGWSSLGKAHLTLFLKKNAQYIIMEMLNPLDKESQPRERPGFVM</sequence>
<dbReference type="Proteomes" id="UP000054608">
    <property type="component" value="Unassembled WGS sequence"/>
</dbReference>
<gene>
    <name evidence="1" type="ORF">Lrub_1301</name>
</gene>
<name>A0A0W0XWW8_9GAMM</name>
<comment type="caution">
    <text evidence="1">The sequence shown here is derived from an EMBL/GenBank/DDBJ whole genome shotgun (WGS) entry which is preliminary data.</text>
</comment>
<dbReference type="PATRIC" id="fig|458.5.peg.1343"/>
<dbReference type="AlphaFoldDB" id="A0A0W0XWW8"/>
<dbReference type="RefSeq" id="WP_058531371.1">
    <property type="nucleotide sequence ID" value="NZ_CAAAIN010000006.1"/>
</dbReference>
<keyword evidence="2" id="KW-1185">Reference proteome</keyword>
<dbReference type="OrthoDB" id="5650641at2"/>
<evidence type="ECO:0000313" key="1">
    <source>
        <dbReference type="EMBL" id="KTD48950.1"/>
    </source>
</evidence>
<protein>
    <submittedName>
        <fullName evidence="1">Uncharacterized protein</fullName>
    </submittedName>
</protein>
<dbReference type="EMBL" id="LNYT01000007">
    <property type="protein sequence ID" value="KTD48950.1"/>
    <property type="molecule type" value="Genomic_DNA"/>
</dbReference>